<feature type="transmembrane region" description="Helical" evidence="10">
    <location>
        <begin position="500"/>
        <end position="518"/>
    </location>
</feature>
<dbReference type="Gene3D" id="1.20.1250.20">
    <property type="entry name" value="MFS general substrate transporter like domains"/>
    <property type="match status" value="2"/>
</dbReference>
<evidence type="ECO:0000256" key="10">
    <source>
        <dbReference type="SAM" id="Phobius"/>
    </source>
</evidence>
<comment type="similarity">
    <text evidence="2 9">Belongs to the major facilitator superfamily. Sugar transporter (TC 2.A.1.1) family.</text>
</comment>
<dbReference type="InterPro" id="IPR005828">
    <property type="entry name" value="MFS_sugar_transport-like"/>
</dbReference>
<accession>A0A438K1Q4</accession>
<keyword evidence="8 10" id="KW-0472">Membrane</keyword>
<dbReference type="InterPro" id="IPR005829">
    <property type="entry name" value="Sugar_transporter_CS"/>
</dbReference>
<feature type="transmembrane region" description="Helical" evidence="10">
    <location>
        <begin position="328"/>
        <end position="349"/>
    </location>
</feature>
<evidence type="ECO:0000256" key="3">
    <source>
        <dbReference type="ARBA" id="ARBA00022448"/>
    </source>
</evidence>
<proteinExistence type="inferred from homology"/>
<dbReference type="FunFam" id="1.20.1250.20:FF:000218">
    <property type="entry name" value="facilitated trehalose transporter Tret1"/>
    <property type="match status" value="1"/>
</dbReference>
<dbReference type="GO" id="GO:0051119">
    <property type="term" value="F:sugar transmembrane transporter activity"/>
    <property type="evidence" value="ECO:0007669"/>
    <property type="project" value="InterPro"/>
</dbReference>
<feature type="transmembrane region" description="Helical" evidence="10">
    <location>
        <begin position="174"/>
        <end position="192"/>
    </location>
</feature>
<dbReference type="PANTHER" id="PTHR48021:SF23">
    <property type="entry name" value="SUGAR TRANSPORTER ERD6-LIKE 6"/>
    <property type="match status" value="1"/>
</dbReference>
<protein>
    <submittedName>
        <fullName evidence="12">Sugar transporter ERD6-like 6</fullName>
    </submittedName>
</protein>
<evidence type="ECO:0000256" key="6">
    <source>
        <dbReference type="ARBA" id="ARBA00022692"/>
    </source>
</evidence>
<dbReference type="InterPro" id="IPR044775">
    <property type="entry name" value="MFS_ERD6/Tret1-like"/>
</dbReference>
<feature type="transmembrane region" description="Helical" evidence="10">
    <location>
        <begin position="198"/>
        <end position="219"/>
    </location>
</feature>
<feature type="transmembrane region" description="Helical" evidence="10">
    <location>
        <begin position="456"/>
        <end position="480"/>
    </location>
</feature>
<name>A0A438K1Q4_VITVI</name>
<dbReference type="InterPro" id="IPR050549">
    <property type="entry name" value="MFS_Trehalose_Transporter"/>
</dbReference>
<evidence type="ECO:0000256" key="9">
    <source>
        <dbReference type="RuleBase" id="RU003346"/>
    </source>
</evidence>
<keyword evidence="6 10" id="KW-0812">Transmembrane</keyword>
<evidence type="ECO:0000256" key="2">
    <source>
        <dbReference type="ARBA" id="ARBA00010992"/>
    </source>
</evidence>
<feature type="domain" description="Major facilitator superfamily (MFS) profile" evidence="11">
    <location>
        <begin position="50"/>
        <end position="522"/>
    </location>
</feature>
<comment type="subcellular location">
    <subcellularLocation>
        <location evidence="1">Cell membrane</location>
        <topology evidence="1">Multi-pass membrane protein</topology>
    </subcellularLocation>
</comment>
<evidence type="ECO:0000259" key="11">
    <source>
        <dbReference type="PROSITE" id="PS50850"/>
    </source>
</evidence>
<evidence type="ECO:0000256" key="1">
    <source>
        <dbReference type="ARBA" id="ARBA00004651"/>
    </source>
</evidence>
<feature type="transmembrane region" description="Helical" evidence="10">
    <location>
        <begin position="289"/>
        <end position="308"/>
    </location>
</feature>
<dbReference type="InterPro" id="IPR020846">
    <property type="entry name" value="MFS_dom"/>
</dbReference>
<feature type="transmembrane region" description="Helical" evidence="10">
    <location>
        <begin position="140"/>
        <end position="162"/>
    </location>
</feature>
<dbReference type="InterPro" id="IPR036259">
    <property type="entry name" value="MFS_trans_sf"/>
</dbReference>
<dbReference type="PROSITE" id="PS50850">
    <property type="entry name" value="MFS"/>
    <property type="match status" value="1"/>
</dbReference>
<evidence type="ECO:0000256" key="5">
    <source>
        <dbReference type="ARBA" id="ARBA00022597"/>
    </source>
</evidence>
<evidence type="ECO:0000256" key="4">
    <source>
        <dbReference type="ARBA" id="ARBA00022475"/>
    </source>
</evidence>
<evidence type="ECO:0000313" key="12">
    <source>
        <dbReference type="EMBL" id="RVX15131.1"/>
    </source>
</evidence>
<feature type="transmembrane region" description="Helical" evidence="10">
    <location>
        <begin position="356"/>
        <end position="378"/>
    </location>
</feature>
<dbReference type="GO" id="GO:0005886">
    <property type="term" value="C:plasma membrane"/>
    <property type="evidence" value="ECO:0007669"/>
    <property type="project" value="UniProtKB-SubCell"/>
</dbReference>
<feature type="transmembrane region" description="Helical" evidence="10">
    <location>
        <begin position="115"/>
        <end position="134"/>
    </location>
</feature>
<feature type="transmembrane region" description="Helical" evidence="10">
    <location>
        <begin position="43"/>
        <end position="63"/>
    </location>
</feature>
<keyword evidence="7 10" id="KW-1133">Transmembrane helix</keyword>
<gene>
    <name evidence="12" type="primary">VvCHDp000316_3</name>
    <name evidence="12" type="ORF">CK203_007942</name>
</gene>
<dbReference type="EMBL" id="QGNW01000019">
    <property type="protein sequence ID" value="RVX15131.1"/>
    <property type="molecule type" value="Genomic_DNA"/>
</dbReference>
<organism evidence="12 13">
    <name type="scientific">Vitis vinifera</name>
    <name type="common">Grape</name>
    <dbReference type="NCBI Taxonomy" id="29760"/>
    <lineage>
        <taxon>Eukaryota</taxon>
        <taxon>Viridiplantae</taxon>
        <taxon>Streptophyta</taxon>
        <taxon>Embryophyta</taxon>
        <taxon>Tracheophyta</taxon>
        <taxon>Spermatophyta</taxon>
        <taxon>Magnoliopsida</taxon>
        <taxon>eudicotyledons</taxon>
        <taxon>Gunneridae</taxon>
        <taxon>Pentapetalae</taxon>
        <taxon>rosids</taxon>
        <taxon>Vitales</taxon>
        <taxon>Vitaceae</taxon>
        <taxon>Viteae</taxon>
        <taxon>Vitis</taxon>
    </lineage>
</organism>
<dbReference type="Proteomes" id="UP000288805">
    <property type="component" value="Unassembled WGS sequence"/>
</dbReference>
<dbReference type="Pfam" id="PF00083">
    <property type="entry name" value="Sugar_tr"/>
    <property type="match status" value="2"/>
</dbReference>
<dbReference type="PROSITE" id="PS00216">
    <property type="entry name" value="SUGAR_TRANSPORT_1"/>
    <property type="match status" value="1"/>
</dbReference>
<evidence type="ECO:0000313" key="13">
    <source>
        <dbReference type="Proteomes" id="UP000288805"/>
    </source>
</evidence>
<feature type="transmembrane region" description="Helical" evidence="10">
    <location>
        <begin position="83"/>
        <end position="103"/>
    </location>
</feature>
<keyword evidence="4" id="KW-1003">Cell membrane</keyword>
<sequence length="534" mass="58142">MSFRDENEDGRDLRKPFLHTGSWYRMGSRQSSMMGSSQVIRDSSVSVVACVLIVALGPIQFGFTSGYSSPTQSAITKDLGLTVSEYSLFGSLSNVGAMVGAIASGQISEYIGRKGSLMIAAIPNIIGWLTISFAKDYSFLYMGRLLEGFGVGIISYTVPVYIAEISPQNLRGGLGSVNQLSVTIGILLAYLLGLFLNWRLLAVLGILPCTILIPGLFFIPESPRWLAKMGMTEDFEASLQVLRGFDTDITFEVNEIKVIIIDLSTHFLAVASTSRRTTIRFAELKQRRYWYPLMVGIGLLILQQLSGINGVLFYSTTIFESAGVSSSNLATCLVGVIQVIATGITTWLLDKAGRRLLLIISSSVMTISLLVVAVSFFLKDAVSKDSSLYSIMSILAVVGVVAMVVGFSLGMGPIPWVIMSELGIPSACHLLRSDTLGYLPKALVHHRAWIMCNMSLMLQILPINIKGLAGSVATLSNWFFSFVVTMTANLLLTWSSGGTFTIYMVVSAFTVVFAAIWVPETKGRALEEIQFSFR</sequence>
<dbReference type="AlphaFoldDB" id="A0A438K1Q4"/>
<dbReference type="InterPro" id="IPR003663">
    <property type="entry name" value="Sugar/inositol_transpt"/>
</dbReference>
<keyword evidence="5 12" id="KW-0762">Sugar transport</keyword>
<dbReference type="NCBIfam" id="TIGR00879">
    <property type="entry name" value="SP"/>
    <property type="match status" value="1"/>
</dbReference>
<dbReference type="SUPFAM" id="SSF103473">
    <property type="entry name" value="MFS general substrate transporter"/>
    <property type="match status" value="2"/>
</dbReference>
<evidence type="ECO:0000256" key="8">
    <source>
        <dbReference type="ARBA" id="ARBA00023136"/>
    </source>
</evidence>
<reference evidence="12 13" key="1">
    <citation type="journal article" date="2018" name="PLoS Genet.">
        <title>Population sequencing reveals clonal diversity and ancestral inbreeding in the grapevine cultivar Chardonnay.</title>
        <authorList>
            <person name="Roach M.J."/>
            <person name="Johnson D.L."/>
            <person name="Bohlmann J."/>
            <person name="van Vuuren H.J."/>
            <person name="Jones S.J."/>
            <person name="Pretorius I.S."/>
            <person name="Schmidt S.A."/>
            <person name="Borneman A.R."/>
        </authorList>
    </citation>
    <scope>NUCLEOTIDE SEQUENCE [LARGE SCALE GENOMIC DNA]</scope>
    <source>
        <strain evidence="13">cv. Chardonnay</strain>
        <tissue evidence="12">Leaf</tissue>
    </source>
</reference>
<dbReference type="PRINTS" id="PR00171">
    <property type="entry name" value="SUGRTRNSPORT"/>
</dbReference>
<keyword evidence="3 9" id="KW-0813">Transport</keyword>
<dbReference type="PROSITE" id="PS00217">
    <property type="entry name" value="SUGAR_TRANSPORT_2"/>
    <property type="match status" value="1"/>
</dbReference>
<dbReference type="CDD" id="cd17358">
    <property type="entry name" value="MFS_GLUT6_8_Class3_like"/>
    <property type="match status" value="1"/>
</dbReference>
<feature type="transmembrane region" description="Helical" evidence="10">
    <location>
        <begin position="390"/>
        <end position="410"/>
    </location>
</feature>
<dbReference type="PANTHER" id="PTHR48021">
    <property type="match status" value="1"/>
</dbReference>
<comment type="caution">
    <text evidence="12">The sequence shown here is derived from an EMBL/GenBank/DDBJ whole genome shotgun (WGS) entry which is preliminary data.</text>
</comment>
<evidence type="ECO:0000256" key="7">
    <source>
        <dbReference type="ARBA" id="ARBA00022989"/>
    </source>
</evidence>